<dbReference type="SUPFAM" id="SSF52440">
    <property type="entry name" value="PreATP-grasp domain"/>
    <property type="match status" value="1"/>
</dbReference>
<evidence type="ECO:0000313" key="10">
    <source>
        <dbReference type="EMBL" id="MFC0634172.1"/>
    </source>
</evidence>
<reference evidence="10 11" key="1">
    <citation type="submission" date="2024-09" db="EMBL/GenBank/DDBJ databases">
        <authorList>
            <person name="Sun Q."/>
            <person name="Mori K."/>
        </authorList>
    </citation>
    <scope>NUCLEOTIDE SEQUENCE [LARGE SCALE GENOMIC DNA]</scope>
    <source>
        <strain evidence="10 11">NCAIM B.02621</strain>
    </source>
</reference>
<dbReference type="Pfam" id="PF02786">
    <property type="entry name" value="CPSase_L_D2"/>
    <property type="match status" value="1"/>
</dbReference>
<evidence type="ECO:0000256" key="2">
    <source>
        <dbReference type="ARBA" id="ARBA00022598"/>
    </source>
</evidence>
<keyword evidence="11" id="KW-1185">Reference proteome</keyword>
<protein>
    <submittedName>
        <fullName evidence="10">Acetyl/propionyl/methylcrotonyl-CoA carboxylase subunit alpha</fullName>
    </submittedName>
</protein>
<evidence type="ECO:0000256" key="1">
    <source>
        <dbReference type="ARBA" id="ARBA00001953"/>
    </source>
</evidence>
<dbReference type="InterPro" id="IPR005482">
    <property type="entry name" value="Biotin_COase_C"/>
</dbReference>
<dbReference type="PANTHER" id="PTHR18866">
    <property type="entry name" value="CARBOXYLASE:PYRUVATE/ACETYL-COA/PROPIONYL-COA CARBOXYLASE"/>
    <property type="match status" value="1"/>
</dbReference>
<dbReference type="PANTHER" id="PTHR18866:SF33">
    <property type="entry name" value="METHYLCROTONOYL-COA CARBOXYLASE SUBUNIT ALPHA, MITOCHONDRIAL-RELATED"/>
    <property type="match status" value="1"/>
</dbReference>
<dbReference type="Gene3D" id="2.40.50.100">
    <property type="match status" value="1"/>
</dbReference>
<dbReference type="InterPro" id="IPR011053">
    <property type="entry name" value="Single_hybrid_motif"/>
</dbReference>
<dbReference type="InterPro" id="IPR011764">
    <property type="entry name" value="Biotin_carboxylation_dom"/>
</dbReference>
<dbReference type="InterPro" id="IPR011054">
    <property type="entry name" value="Rudment_hybrid_motif"/>
</dbReference>
<dbReference type="Pfam" id="PF02785">
    <property type="entry name" value="Biotin_carb_C"/>
    <property type="match status" value="1"/>
</dbReference>
<dbReference type="PROSITE" id="PS50979">
    <property type="entry name" value="BC"/>
    <property type="match status" value="1"/>
</dbReference>
<feature type="domain" description="ATP-grasp" evidence="8">
    <location>
        <begin position="120"/>
        <end position="322"/>
    </location>
</feature>
<feature type="domain" description="Biotin carboxylation" evidence="9">
    <location>
        <begin position="1"/>
        <end position="449"/>
    </location>
</feature>
<evidence type="ECO:0000256" key="3">
    <source>
        <dbReference type="ARBA" id="ARBA00022741"/>
    </source>
</evidence>
<dbReference type="InterPro" id="IPR000089">
    <property type="entry name" value="Biotin_lipoyl"/>
</dbReference>
<dbReference type="InterPro" id="IPR011761">
    <property type="entry name" value="ATP-grasp"/>
</dbReference>
<evidence type="ECO:0000259" key="8">
    <source>
        <dbReference type="PROSITE" id="PS50975"/>
    </source>
</evidence>
<gene>
    <name evidence="10" type="ORF">ACFFGE_09805</name>
</gene>
<comment type="caution">
    <text evidence="10">The sequence shown here is derived from an EMBL/GenBank/DDBJ whole genome shotgun (WGS) entry which is preliminary data.</text>
</comment>
<dbReference type="Gene3D" id="3.30.470.20">
    <property type="entry name" value="ATP-grasp fold, B domain"/>
    <property type="match status" value="1"/>
</dbReference>
<dbReference type="InterPro" id="IPR005481">
    <property type="entry name" value="BC-like_N"/>
</dbReference>
<dbReference type="SUPFAM" id="SSF51230">
    <property type="entry name" value="Single hybrid motif"/>
    <property type="match status" value="1"/>
</dbReference>
<evidence type="ECO:0000256" key="6">
    <source>
        <dbReference type="PROSITE-ProRule" id="PRU00409"/>
    </source>
</evidence>
<sequence length="660" mass="70430">MFKSVLVANRGEIACRVFRTAQRMGMRTIAVYSDADAEAPHVRMADDVVRLGPAPARESYLDATKVLEAAKATSAEAIHPGYGFLSENADFAEAVMAAGIVWIGPPPAAIRAMGLKDAAKKLMIEAGVPVTPGYQGEDQSLETLSAEADRIGYPILIKAVAGGGGKGMKRVDDPADFAAALASAQREGQSSFGDPRVLLETYITRPRHIEVQVFGDSHGEVVHLFERDCSLQRRHQKVIEEAPAPGMDEATRAAVTSAAVRAAKAVNYEGAGTIEFIADASDGLRGDRIYFMEMNTRLQVEHPVTEMVTGQDLVEWQFRVAAGEPLPLKQDQINLNGWAMEARLYAEDPASGFLPSIGKLEHFHLPDDVRVDTGVEQGGEVSQFYDPMIAKLIVHEPTREAAAARLAEACGEVEVWPIKTNAGFLKRCLEHPRFVVGDVDTGLIAAESEALEWRADASVEAAALALAAENEWHSRVFYRGADRAGPFEGLPGSTYGFRLNAGPRATYAIRMGGRKLARGVLADGGEPMWRIGDLTAEVQGQSIRVDGRTFGWAYGEGDEDILFADGEAIPVRWRGPIADRGAAGGASDGALRAPMPGKIVAAQLKAGDAVAKGQPVVVLEAMKMEHALTAPFDGVVETLSVAVGDQATEGAVLAVVKAAA</sequence>
<evidence type="ECO:0000259" key="9">
    <source>
        <dbReference type="PROSITE" id="PS50979"/>
    </source>
</evidence>
<keyword evidence="5" id="KW-0092">Biotin</keyword>
<evidence type="ECO:0000256" key="5">
    <source>
        <dbReference type="ARBA" id="ARBA00023267"/>
    </source>
</evidence>
<dbReference type="InterPro" id="IPR005479">
    <property type="entry name" value="CPAse_ATP-bd"/>
</dbReference>
<evidence type="ECO:0000256" key="4">
    <source>
        <dbReference type="ARBA" id="ARBA00022840"/>
    </source>
</evidence>
<dbReference type="InterPro" id="IPR050856">
    <property type="entry name" value="Biotin_carboxylase_complex"/>
</dbReference>
<comment type="cofactor">
    <cofactor evidence="1">
        <name>biotin</name>
        <dbReference type="ChEBI" id="CHEBI:57586"/>
    </cofactor>
</comment>
<dbReference type="EMBL" id="JBHLSW010000007">
    <property type="protein sequence ID" value="MFC0634172.1"/>
    <property type="molecule type" value="Genomic_DNA"/>
</dbReference>
<proteinExistence type="predicted"/>
<keyword evidence="2" id="KW-0436">Ligase</keyword>
<accession>A0ABV6R3G9</accession>
<dbReference type="RefSeq" id="WP_376836182.1">
    <property type="nucleotide sequence ID" value="NZ_JBHLSW010000007.1"/>
</dbReference>
<feature type="domain" description="Lipoyl-binding" evidence="7">
    <location>
        <begin position="581"/>
        <end position="657"/>
    </location>
</feature>
<dbReference type="SUPFAM" id="SSF56059">
    <property type="entry name" value="Glutathione synthetase ATP-binding domain-like"/>
    <property type="match status" value="1"/>
</dbReference>
<dbReference type="CDD" id="cd06850">
    <property type="entry name" value="biotinyl_domain"/>
    <property type="match status" value="1"/>
</dbReference>
<dbReference type="PROSITE" id="PS50975">
    <property type="entry name" value="ATP_GRASP"/>
    <property type="match status" value="1"/>
</dbReference>
<dbReference type="PROSITE" id="PS00867">
    <property type="entry name" value="CPSASE_2"/>
    <property type="match status" value="1"/>
</dbReference>
<dbReference type="PROSITE" id="PS00188">
    <property type="entry name" value="BIOTIN"/>
    <property type="match status" value="1"/>
</dbReference>
<keyword evidence="4 6" id="KW-0067">ATP-binding</keyword>
<dbReference type="InterPro" id="IPR016185">
    <property type="entry name" value="PreATP-grasp_dom_sf"/>
</dbReference>
<dbReference type="InterPro" id="IPR001882">
    <property type="entry name" value="Biotin_BS"/>
</dbReference>
<dbReference type="PROSITE" id="PS50968">
    <property type="entry name" value="BIOTINYL_LIPOYL"/>
    <property type="match status" value="1"/>
</dbReference>
<organism evidence="10 11">
    <name type="scientific">Brevundimonas balnearis</name>
    <dbReference type="NCBI Taxonomy" id="1572858"/>
    <lineage>
        <taxon>Bacteria</taxon>
        <taxon>Pseudomonadati</taxon>
        <taxon>Pseudomonadota</taxon>
        <taxon>Alphaproteobacteria</taxon>
        <taxon>Caulobacterales</taxon>
        <taxon>Caulobacteraceae</taxon>
        <taxon>Brevundimonas</taxon>
    </lineage>
</organism>
<dbReference type="SMART" id="SM00878">
    <property type="entry name" value="Biotin_carb_C"/>
    <property type="match status" value="1"/>
</dbReference>
<dbReference type="Pfam" id="PF00289">
    <property type="entry name" value="Biotin_carb_N"/>
    <property type="match status" value="1"/>
</dbReference>
<keyword evidence="3 6" id="KW-0547">Nucleotide-binding</keyword>
<dbReference type="Proteomes" id="UP001589906">
    <property type="component" value="Unassembled WGS sequence"/>
</dbReference>
<evidence type="ECO:0000313" key="11">
    <source>
        <dbReference type="Proteomes" id="UP001589906"/>
    </source>
</evidence>
<dbReference type="SUPFAM" id="SSF51246">
    <property type="entry name" value="Rudiment single hybrid motif"/>
    <property type="match status" value="1"/>
</dbReference>
<dbReference type="Pfam" id="PF00364">
    <property type="entry name" value="Biotin_lipoyl"/>
    <property type="match status" value="1"/>
</dbReference>
<evidence type="ECO:0000259" key="7">
    <source>
        <dbReference type="PROSITE" id="PS50968"/>
    </source>
</evidence>
<name>A0ABV6R3G9_9CAUL</name>